<keyword evidence="1" id="KW-1133">Transmembrane helix</keyword>
<dbReference type="InterPro" id="IPR058726">
    <property type="entry name" value="Roller3_N"/>
</dbReference>
<dbReference type="WBParaSite" id="EEL_0000138401-mRNA-1">
    <property type="protein sequence ID" value="EEL_0000138401-mRNA-1"/>
    <property type="gene ID" value="EEL_0000138401"/>
</dbReference>
<dbReference type="Proteomes" id="UP000050640">
    <property type="component" value="Unplaced"/>
</dbReference>
<evidence type="ECO:0000256" key="1">
    <source>
        <dbReference type="SAM" id="Phobius"/>
    </source>
</evidence>
<organism evidence="3 4">
    <name type="scientific">Elaeophora elaphi</name>
    <dbReference type="NCBI Taxonomy" id="1147741"/>
    <lineage>
        <taxon>Eukaryota</taxon>
        <taxon>Metazoa</taxon>
        <taxon>Ecdysozoa</taxon>
        <taxon>Nematoda</taxon>
        <taxon>Chromadorea</taxon>
        <taxon>Rhabditida</taxon>
        <taxon>Spirurina</taxon>
        <taxon>Spiruromorpha</taxon>
        <taxon>Filarioidea</taxon>
        <taxon>Onchocercidae</taxon>
        <taxon>Elaeophora</taxon>
    </lineage>
</organism>
<keyword evidence="1" id="KW-0472">Membrane</keyword>
<sequence length="427" mass="47480">MSSHYHQYLTSYLLLIVYFYLTLITITGATIFSDSLDLCQTQCVDRNLVVALARGAVDWDTSLLEISLTQRTDACHNGCQDLESTNSTCLERCAKLTPTDSCMQGCRAITDIFLHHLQGLLSHAQVAIKDDSSEGVNTVWSLSSDYGSIISDILVDDIQWAVQSRPVNASVAWDTTVFEKAFKIDTLEATVTVPSVFAEEIELRLCISWRTYTIVSPVHHLPINDTDNVKPLPPTIISHLQISTNSFAVCWKSALKRLYKISLYSLDEKEISTAVVENTCYLFQEVSIENCCRVEIGYANNDTASVSIRIDLINTEGKPESTASLIFTNGTSVMKLYDIDDYAVLSDPKLIPFKLKPGRSITALCSVSIERLLIALDDGSIYWLKIEEDEISNGLLRSPDGTAIVHMDVDHIQGAVYAVLFKRGILR</sequence>
<dbReference type="AlphaFoldDB" id="A0A0R3RIS6"/>
<keyword evidence="3" id="KW-1185">Reference proteome</keyword>
<feature type="domain" description="Roller-3 N-terminal" evidence="2">
    <location>
        <begin position="31"/>
        <end position="105"/>
    </location>
</feature>
<evidence type="ECO:0000313" key="3">
    <source>
        <dbReference type="Proteomes" id="UP000050640"/>
    </source>
</evidence>
<dbReference type="STRING" id="1147741.A0A0R3RIS6"/>
<evidence type="ECO:0000313" key="4">
    <source>
        <dbReference type="WBParaSite" id="EEL_0000138401-mRNA-1"/>
    </source>
</evidence>
<feature type="transmembrane region" description="Helical" evidence="1">
    <location>
        <begin position="12"/>
        <end position="32"/>
    </location>
</feature>
<dbReference type="Pfam" id="PF26432">
    <property type="entry name" value="Roller3_N"/>
    <property type="match status" value="1"/>
</dbReference>
<evidence type="ECO:0000259" key="2">
    <source>
        <dbReference type="Pfam" id="PF26432"/>
    </source>
</evidence>
<proteinExistence type="predicted"/>
<protein>
    <submittedName>
        <fullName evidence="4">Receptor protein-tyrosine kinase</fullName>
    </submittedName>
</protein>
<keyword evidence="1" id="KW-0812">Transmembrane</keyword>
<name>A0A0R3RIS6_9BILA</name>
<accession>A0A0R3RIS6</accession>
<reference evidence="4" key="1">
    <citation type="submission" date="2017-02" db="UniProtKB">
        <authorList>
            <consortium name="WormBaseParasite"/>
        </authorList>
    </citation>
    <scope>IDENTIFICATION</scope>
</reference>